<dbReference type="AlphaFoldDB" id="U1GL39"/>
<dbReference type="OMA" id="QYAFRPF"/>
<keyword evidence="1" id="KW-0812">Transmembrane</keyword>
<organism evidence="2 3">
    <name type="scientific">Endocarpon pusillum (strain Z07020 / HMAS-L-300199)</name>
    <name type="common">Lichen-forming fungus</name>
    <dbReference type="NCBI Taxonomy" id="1263415"/>
    <lineage>
        <taxon>Eukaryota</taxon>
        <taxon>Fungi</taxon>
        <taxon>Dikarya</taxon>
        <taxon>Ascomycota</taxon>
        <taxon>Pezizomycotina</taxon>
        <taxon>Eurotiomycetes</taxon>
        <taxon>Chaetothyriomycetidae</taxon>
        <taxon>Verrucariales</taxon>
        <taxon>Verrucariaceae</taxon>
        <taxon>Endocarpon</taxon>
    </lineage>
</organism>
<protein>
    <submittedName>
        <fullName evidence="2">Uncharacterized protein</fullName>
    </submittedName>
</protein>
<name>U1GL39_ENDPU</name>
<dbReference type="Proteomes" id="UP000019373">
    <property type="component" value="Unassembled WGS sequence"/>
</dbReference>
<reference evidence="3" key="1">
    <citation type="journal article" date="2014" name="BMC Genomics">
        <title>Genome characteristics reveal the impact of lichenization on lichen-forming fungus Endocarpon pusillum Hedwig (Verrucariales, Ascomycota).</title>
        <authorList>
            <person name="Wang Y.-Y."/>
            <person name="Liu B."/>
            <person name="Zhang X.-Y."/>
            <person name="Zhou Q.-M."/>
            <person name="Zhang T."/>
            <person name="Li H."/>
            <person name="Yu Y.-F."/>
            <person name="Zhang X.-L."/>
            <person name="Hao X.-Y."/>
            <person name="Wang M."/>
            <person name="Wang L."/>
            <person name="Wei J.-C."/>
        </authorList>
    </citation>
    <scope>NUCLEOTIDE SEQUENCE [LARGE SCALE GENOMIC DNA]</scope>
    <source>
        <strain evidence="3">Z07020 / HMAS-L-300199</strain>
    </source>
</reference>
<keyword evidence="1" id="KW-1133">Transmembrane helix</keyword>
<dbReference type="GeneID" id="19239967"/>
<sequence length="490" mass="54259">MTLYRTVWETAITAFAERQPYIDLNTSTGGPPRSTIMLDYRSEPFIYSWWAAIRNKHFLLAACMFMSVVLAILTVPLTSFLFTTAEYASNTTFPLSFETSFNSNLMGELPNLPDLRLPLDSAAAMRIQDASRPPWTDGEYAFAKFVPQEEVGDGIVTLETTAYSAHSDCRYIPESQYRKTILTPNETGIPALSIGINADDRGCQISHFINLGLSTDHPVTMLRVWPTTSCSADAGWSRFSILTAHYTDASASVTNFSLISCAPSYRITPGTLVATTGSIPPSVRTFSPHTSNTSSQIRPDALWRFFETEIQAPSCVDPMTNVKSNEFGLYVYKIASKKNLASPLLPETIIDAAETLFTTTFAVFASTVLFKPTSSPLNGIVTIAVLNMSLFSYARQESMLYEEPVGLLSMAGILHNSDVNTMVEPLVQNPSFKGKTREAAKRLDKFNQRRYCFDKTERRIVSQRGIQICSEGAAIEDGPFELQISSSQHD</sequence>
<dbReference type="RefSeq" id="XP_007801369.1">
    <property type="nucleotide sequence ID" value="XM_007803178.1"/>
</dbReference>
<dbReference type="OrthoDB" id="3522351at2759"/>
<keyword evidence="3" id="KW-1185">Reference proteome</keyword>
<accession>U1GL39</accession>
<dbReference type="PANTHER" id="PTHR37544:SF3">
    <property type="entry name" value="SPRAY"/>
    <property type="match status" value="1"/>
</dbReference>
<gene>
    <name evidence="2" type="ORF">EPUS_05014</name>
</gene>
<evidence type="ECO:0000313" key="3">
    <source>
        <dbReference type="Proteomes" id="UP000019373"/>
    </source>
</evidence>
<dbReference type="EMBL" id="KE721008">
    <property type="protein sequence ID" value="ERF72933.1"/>
    <property type="molecule type" value="Genomic_DNA"/>
</dbReference>
<keyword evidence="1" id="KW-0472">Membrane</keyword>
<dbReference type="HOGENOM" id="CLU_019838_0_0_1"/>
<evidence type="ECO:0000256" key="1">
    <source>
        <dbReference type="SAM" id="Phobius"/>
    </source>
</evidence>
<proteinExistence type="predicted"/>
<feature type="transmembrane region" description="Helical" evidence="1">
    <location>
        <begin position="58"/>
        <end position="82"/>
    </location>
</feature>
<dbReference type="eggNOG" id="ENOG502SI27">
    <property type="taxonomic scope" value="Eukaryota"/>
</dbReference>
<dbReference type="PANTHER" id="PTHR37544">
    <property type="entry name" value="SPRAY-RELATED"/>
    <property type="match status" value="1"/>
</dbReference>
<dbReference type="Pfam" id="PF11915">
    <property type="entry name" value="DUF3433"/>
    <property type="match status" value="1"/>
</dbReference>
<dbReference type="InterPro" id="IPR021840">
    <property type="entry name" value="DUF3433"/>
</dbReference>
<evidence type="ECO:0000313" key="2">
    <source>
        <dbReference type="EMBL" id="ERF72933.1"/>
    </source>
</evidence>